<name>A0AAD4QST5_9BILA</name>
<feature type="compositionally biased region" description="Basic and acidic residues" evidence="2">
    <location>
        <begin position="151"/>
        <end position="163"/>
    </location>
</feature>
<feature type="compositionally biased region" description="Polar residues" evidence="2">
    <location>
        <begin position="294"/>
        <end position="305"/>
    </location>
</feature>
<dbReference type="InterPro" id="IPR009057">
    <property type="entry name" value="Homeodomain-like_sf"/>
</dbReference>
<accession>A0AAD4QST5</accession>
<dbReference type="EMBL" id="JAKKPZ010000270">
    <property type="protein sequence ID" value="KAI1697396.1"/>
    <property type="molecule type" value="Genomic_DNA"/>
</dbReference>
<feature type="compositionally biased region" description="Polar residues" evidence="2">
    <location>
        <begin position="66"/>
        <end position="80"/>
    </location>
</feature>
<proteinExistence type="predicted"/>
<feature type="region of interest" description="Disordered" evidence="2">
    <location>
        <begin position="289"/>
        <end position="309"/>
    </location>
</feature>
<dbReference type="Proteomes" id="UP001201812">
    <property type="component" value="Unassembled WGS sequence"/>
</dbReference>
<dbReference type="InterPro" id="IPR055247">
    <property type="entry name" value="InsJ-like_HTH"/>
</dbReference>
<evidence type="ECO:0000313" key="5">
    <source>
        <dbReference type="Proteomes" id="UP001201812"/>
    </source>
</evidence>
<feature type="region of interest" description="Disordered" evidence="2">
    <location>
        <begin position="66"/>
        <end position="165"/>
    </location>
</feature>
<keyword evidence="5" id="KW-1185">Reference proteome</keyword>
<evidence type="ECO:0000256" key="1">
    <source>
        <dbReference type="ARBA" id="ARBA00004123"/>
    </source>
</evidence>
<feature type="compositionally biased region" description="Polar residues" evidence="2">
    <location>
        <begin position="97"/>
        <end position="106"/>
    </location>
</feature>
<feature type="region of interest" description="Disordered" evidence="2">
    <location>
        <begin position="221"/>
        <end position="254"/>
    </location>
</feature>
<protein>
    <submittedName>
        <fullName evidence="4">Helix-turn-helix domain-containing protein</fullName>
    </submittedName>
</protein>
<dbReference type="InterPro" id="IPR036388">
    <property type="entry name" value="WH-like_DNA-bd_sf"/>
</dbReference>
<dbReference type="Gene3D" id="1.10.10.10">
    <property type="entry name" value="Winged helix-like DNA-binding domain superfamily/Winged helix DNA-binding domain"/>
    <property type="match status" value="1"/>
</dbReference>
<feature type="domain" description="Insertion element IS150 protein InsJ-like helix-turn-helix" evidence="3">
    <location>
        <begin position="552"/>
        <end position="591"/>
    </location>
</feature>
<dbReference type="Pfam" id="PF13518">
    <property type="entry name" value="HTH_28"/>
    <property type="match status" value="2"/>
</dbReference>
<reference evidence="4" key="1">
    <citation type="submission" date="2022-01" db="EMBL/GenBank/DDBJ databases">
        <title>Genome Sequence Resource for Two Populations of Ditylenchus destructor, the Migratory Endoparasitic Phytonematode.</title>
        <authorList>
            <person name="Zhang H."/>
            <person name="Lin R."/>
            <person name="Xie B."/>
        </authorList>
    </citation>
    <scope>NUCLEOTIDE SEQUENCE</scope>
    <source>
        <strain evidence="4">BazhouSP</strain>
    </source>
</reference>
<gene>
    <name evidence="4" type="ORF">DdX_18523</name>
</gene>
<dbReference type="AlphaFoldDB" id="A0AAD4QST5"/>
<organism evidence="4 5">
    <name type="scientific">Ditylenchus destructor</name>
    <dbReference type="NCBI Taxonomy" id="166010"/>
    <lineage>
        <taxon>Eukaryota</taxon>
        <taxon>Metazoa</taxon>
        <taxon>Ecdysozoa</taxon>
        <taxon>Nematoda</taxon>
        <taxon>Chromadorea</taxon>
        <taxon>Rhabditida</taxon>
        <taxon>Tylenchina</taxon>
        <taxon>Tylenchomorpha</taxon>
        <taxon>Sphaerularioidea</taxon>
        <taxon>Anguinidae</taxon>
        <taxon>Anguininae</taxon>
        <taxon>Ditylenchus</taxon>
    </lineage>
</organism>
<comment type="caution">
    <text evidence="4">The sequence shown here is derived from an EMBL/GenBank/DDBJ whole genome shotgun (WGS) entry which is preliminary data.</text>
</comment>
<feature type="compositionally biased region" description="Polar residues" evidence="2">
    <location>
        <begin position="113"/>
        <end position="125"/>
    </location>
</feature>
<feature type="compositionally biased region" description="Polar residues" evidence="2">
    <location>
        <begin position="134"/>
        <end position="150"/>
    </location>
</feature>
<comment type="subcellular location">
    <subcellularLocation>
        <location evidence="1">Nucleus</location>
    </subcellularLocation>
</comment>
<feature type="domain" description="Insertion element IS150 protein InsJ-like helix-turn-helix" evidence="3">
    <location>
        <begin position="374"/>
        <end position="422"/>
    </location>
</feature>
<sequence length="666" mass="74854">MLYSYCLLNWQKFGYLGTTPGSSERQTQQSFSYKNLLIRFSDTDNAGKKRTDPQTSKDAPIVTEELTTPCSAPTNHNGSLIPSHRGQAPPTSEPKRLTQQNFSLTNDAEKNRTNPQTSSRATISLESAGAIRSLTDNSPVSGQKKQNTENSSEKPNEKDKMTNRENSYVVKVGPKLINVLAAAIPIISKTAKNNDMVQPDTTEPSSRQFIVKDEPIVTEELTIPFSASTNQNGSLKPSNKESAAASPKRSRKQNFPDLYAEDIKSTQPQTSSSLPVVKEEPSLIDELAADIPGPSNNRMSPSNNERTVHDNSVVKDEPSLIDELAESIPYEDDLTPSTSETPAMDSDDELRIIFPAKRRKGPGRGKKPNLTTSEKEAIVRAKNEGHNHKEIARMFACTTFTVRRVLRQWESEGSVGTKMHSGWSRKTTEAMDLVIAERAKKAVNYAGVDAVRDVRKIFGIEICLSTGIRILRKHNLLRHRSTRKAQLVEDPEYQLTEDPEMHLPNPKRSRKQNLYVVDGKDVRGLSQMEQDELKIIPPKVRKEWKPTTTTVRRAVVNASSEGLDYRKIARIFNIDRKTVASIMKKWKTEGTVERTYKAPRKVNEAVERFVVSVVKEDPFKNAEEIRSEVRKKFNRTIAHRTASTILKRYNSFKLLTPKNLSQTKPT</sequence>
<evidence type="ECO:0000259" key="3">
    <source>
        <dbReference type="Pfam" id="PF13518"/>
    </source>
</evidence>
<evidence type="ECO:0000256" key="2">
    <source>
        <dbReference type="SAM" id="MobiDB-lite"/>
    </source>
</evidence>
<evidence type="ECO:0000313" key="4">
    <source>
        <dbReference type="EMBL" id="KAI1697396.1"/>
    </source>
</evidence>
<dbReference type="SUPFAM" id="SSF46689">
    <property type="entry name" value="Homeodomain-like"/>
    <property type="match status" value="2"/>
</dbReference>
<dbReference type="GO" id="GO:0005634">
    <property type="term" value="C:nucleus"/>
    <property type="evidence" value="ECO:0007669"/>
    <property type="project" value="UniProtKB-SubCell"/>
</dbReference>
<feature type="compositionally biased region" description="Polar residues" evidence="2">
    <location>
        <begin position="225"/>
        <end position="241"/>
    </location>
</feature>